<dbReference type="Proteomes" id="UP001234297">
    <property type="component" value="Chromosome 7"/>
</dbReference>
<accession>A0ACC2L6M9</accession>
<evidence type="ECO:0000313" key="1">
    <source>
        <dbReference type="EMBL" id="KAJ8629089.1"/>
    </source>
</evidence>
<evidence type="ECO:0000313" key="2">
    <source>
        <dbReference type="Proteomes" id="UP001234297"/>
    </source>
</evidence>
<proteinExistence type="predicted"/>
<sequence>MPLRIYRRRILKEILGASSLFVGFVAMLSVSVIGILIKLHAYTTGYCRRLHLGEPNQGELSFIDFALVMTEFGMRALSIWMKETER</sequence>
<protein>
    <submittedName>
        <fullName evidence="1">Uncharacterized protein</fullName>
    </submittedName>
</protein>
<gene>
    <name evidence="1" type="ORF">MRB53_022412</name>
</gene>
<keyword evidence="2" id="KW-1185">Reference proteome</keyword>
<organism evidence="1 2">
    <name type="scientific">Persea americana</name>
    <name type="common">Avocado</name>
    <dbReference type="NCBI Taxonomy" id="3435"/>
    <lineage>
        <taxon>Eukaryota</taxon>
        <taxon>Viridiplantae</taxon>
        <taxon>Streptophyta</taxon>
        <taxon>Embryophyta</taxon>
        <taxon>Tracheophyta</taxon>
        <taxon>Spermatophyta</taxon>
        <taxon>Magnoliopsida</taxon>
        <taxon>Magnoliidae</taxon>
        <taxon>Laurales</taxon>
        <taxon>Lauraceae</taxon>
        <taxon>Persea</taxon>
    </lineage>
</organism>
<name>A0ACC2L6M9_PERAE</name>
<reference evidence="1 2" key="1">
    <citation type="journal article" date="2022" name="Hortic Res">
        <title>A haplotype resolved chromosomal level avocado genome allows analysis of novel avocado genes.</title>
        <authorList>
            <person name="Nath O."/>
            <person name="Fletcher S.J."/>
            <person name="Hayward A."/>
            <person name="Shaw L.M."/>
            <person name="Masouleh A.K."/>
            <person name="Furtado A."/>
            <person name="Henry R.J."/>
            <person name="Mitter N."/>
        </authorList>
    </citation>
    <scope>NUCLEOTIDE SEQUENCE [LARGE SCALE GENOMIC DNA]</scope>
    <source>
        <strain evidence="2">cv. Hass</strain>
    </source>
</reference>
<dbReference type="EMBL" id="CM056815">
    <property type="protein sequence ID" value="KAJ8629089.1"/>
    <property type="molecule type" value="Genomic_DNA"/>
</dbReference>
<comment type="caution">
    <text evidence="1">The sequence shown here is derived from an EMBL/GenBank/DDBJ whole genome shotgun (WGS) entry which is preliminary data.</text>
</comment>